<dbReference type="GO" id="GO:0006508">
    <property type="term" value="P:proteolysis"/>
    <property type="evidence" value="ECO:0007669"/>
    <property type="project" value="UniProtKB-KW"/>
</dbReference>
<feature type="domain" description="Caspase family p10" evidence="10">
    <location>
        <begin position="210"/>
        <end position="303"/>
    </location>
</feature>
<name>A0A7J7J9V2_BUGNE</name>
<evidence type="ECO:0000256" key="8">
    <source>
        <dbReference type="RuleBase" id="RU003971"/>
    </source>
</evidence>
<proteinExistence type="inferred from homology"/>
<evidence type="ECO:0000259" key="11">
    <source>
        <dbReference type="PROSITE" id="PS50208"/>
    </source>
</evidence>
<organism evidence="12 13">
    <name type="scientific">Bugula neritina</name>
    <name type="common">Brown bryozoan</name>
    <name type="synonym">Sertularia neritina</name>
    <dbReference type="NCBI Taxonomy" id="10212"/>
    <lineage>
        <taxon>Eukaryota</taxon>
        <taxon>Metazoa</taxon>
        <taxon>Spiralia</taxon>
        <taxon>Lophotrochozoa</taxon>
        <taxon>Bryozoa</taxon>
        <taxon>Gymnolaemata</taxon>
        <taxon>Cheilostomatida</taxon>
        <taxon>Flustrina</taxon>
        <taxon>Buguloidea</taxon>
        <taxon>Bugulidae</taxon>
        <taxon>Bugula</taxon>
    </lineage>
</organism>
<dbReference type="InterPro" id="IPR033139">
    <property type="entry name" value="Caspase_cys_AS"/>
</dbReference>
<evidence type="ECO:0000256" key="2">
    <source>
        <dbReference type="ARBA" id="ARBA00022670"/>
    </source>
</evidence>
<keyword evidence="13" id="KW-1185">Reference proteome</keyword>
<accession>A0A7J7J9V2</accession>
<sequence length="303" mass="33798">MPITLKYAVKLLKMSGSTEGQGDTPDARPVTGKGAAKPALPLTVLERYADLGDEEFEYNMKHKSRGVAVIINNDKFDTQLQMNDRPGSSVDRDKLAGTLQFIGFKDIIVHNNLTSRKMVDVLKEVAKRDFTDSDCVFVALLSHGDEGVIYGTDGPVQYEQIFSLFKPPEVNKSLVGKPKIFLIQACRGQTLDGGVEFQCDSLPAKSNKPKRYVISKESDFLVAYSTVEGYFAWRNGVDGSWFIQSFCTVVNKDGRKLELGQLLTRVNRVVSYNFMSSTQNPQMNQMKQSPCITSTLTKSIYFN</sequence>
<feature type="active site" evidence="7">
    <location>
        <position position="186"/>
    </location>
</feature>
<keyword evidence="2" id="KW-0645">Protease</keyword>
<dbReference type="Proteomes" id="UP000593567">
    <property type="component" value="Unassembled WGS sequence"/>
</dbReference>
<reference evidence="12" key="1">
    <citation type="submission" date="2020-06" db="EMBL/GenBank/DDBJ databases">
        <title>Draft genome of Bugula neritina, a colonial animal packing powerful symbionts and potential medicines.</title>
        <authorList>
            <person name="Rayko M."/>
        </authorList>
    </citation>
    <scope>NUCLEOTIDE SEQUENCE [LARGE SCALE GENOMIC DNA]</scope>
    <source>
        <strain evidence="12">Kwan_BN1</strain>
    </source>
</reference>
<evidence type="ECO:0000256" key="6">
    <source>
        <dbReference type="ARBA" id="ARBA00023145"/>
    </source>
</evidence>
<evidence type="ECO:0000256" key="5">
    <source>
        <dbReference type="ARBA" id="ARBA00022807"/>
    </source>
</evidence>
<evidence type="ECO:0000313" key="13">
    <source>
        <dbReference type="Proteomes" id="UP000593567"/>
    </source>
</evidence>
<dbReference type="PRINTS" id="PR00376">
    <property type="entry name" value="IL1BCENZYME"/>
</dbReference>
<dbReference type="PANTHER" id="PTHR10454:SF232">
    <property type="entry name" value="AT03047P-RELATED"/>
    <property type="match status" value="1"/>
</dbReference>
<evidence type="ECO:0000313" key="12">
    <source>
        <dbReference type="EMBL" id="KAF6022797.1"/>
    </source>
</evidence>
<gene>
    <name evidence="12" type="ORF">EB796_018899</name>
</gene>
<comment type="caution">
    <text evidence="12">The sequence shown here is derived from an EMBL/GenBank/DDBJ whole genome shotgun (WGS) entry which is preliminary data.</text>
</comment>
<dbReference type="GO" id="GO:0005737">
    <property type="term" value="C:cytoplasm"/>
    <property type="evidence" value="ECO:0007669"/>
    <property type="project" value="TreeGrafter"/>
</dbReference>
<dbReference type="CDD" id="cd00032">
    <property type="entry name" value="CASc"/>
    <property type="match status" value="1"/>
</dbReference>
<dbReference type="InterPro" id="IPR015917">
    <property type="entry name" value="Pept_C14A"/>
</dbReference>
<feature type="domain" description="Caspase family p20" evidence="11">
    <location>
        <begin position="64"/>
        <end position="190"/>
    </location>
</feature>
<dbReference type="FunFam" id="3.40.50.1460:FF:000001">
    <property type="entry name" value="Caspase-3 preproprotein"/>
    <property type="match status" value="1"/>
</dbReference>
<dbReference type="InterPro" id="IPR029030">
    <property type="entry name" value="Caspase-like_dom_sf"/>
</dbReference>
<dbReference type="InterPro" id="IPR011600">
    <property type="entry name" value="Pept_C14_caspase"/>
</dbReference>
<dbReference type="PROSITE" id="PS01122">
    <property type="entry name" value="CASPASE_CYS"/>
    <property type="match status" value="1"/>
</dbReference>
<evidence type="ECO:0000259" key="10">
    <source>
        <dbReference type="PROSITE" id="PS50207"/>
    </source>
</evidence>
<dbReference type="SMART" id="SM00115">
    <property type="entry name" value="CASc"/>
    <property type="match status" value="1"/>
</dbReference>
<keyword evidence="6" id="KW-0865">Zymogen</keyword>
<evidence type="ECO:0000256" key="7">
    <source>
        <dbReference type="PIRSR" id="PIRSR038001-1"/>
    </source>
</evidence>
<evidence type="ECO:0000256" key="9">
    <source>
        <dbReference type="SAM" id="MobiDB-lite"/>
    </source>
</evidence>
<dbReference type="PANTHER" id="PTHR10454">
    <property type="entry name" value="CASPASE"/>
    <property type="match status" value="1"/>
</dbReference>
<dbReference type="SMR" id="A0A7J7J9V2"/>
<dbReference type="EMBL" id="VXIV02002805">
    <property type="protein sequence ID" value="KAF6022797.1"/>
    <property type="molecule type" value="Genomic_DNA"/>
</dbReference>
<feature type="active site" evidence="7">
    <location>
        <position position="143"/>
    </location>
</feature>
<dbReference type="SUPFAM" id="SSF52129">
    <property type="entry name" value="Caspase-like"/>
    <property type="match status" value="1"/>
</dbReference>
<dbReference type="InterPro" id="IPR001309">
    <property type="entry name" value="Pept_C14_p20"/>
</dbReference>
<dbReference type="PROSITE" id="PS50208">
    <property type="entry name" value="CASPASE_P20"/>
    <property type="match status" value="1"/>
</dbReference>
<evidence type="ECO:0000256" key="4">
    <source>
        <dbReference type="ARBA" id="ARBA00022801"/>
    </source>
</evidence>
<keyword evidence="3" id="KW-0053">Apoptosis</keyword>
<dbReference type="Gene3D" id="3.40.50.1460">
    <property type="match status" value="1"/>
</dbReference>
<feature type="region of interest" description="Disordered" evidence="9">
    <location>
        <begin position="16"/>
        <end position="35"/>
    </location>
</feature>
<dbReference type="InterPro" id="IPR002398">
    <property type="entry name" value="Pept_C14"/>
</dbReference>
<comment type="similarity">
    <text evidence="1 8">Belongs to the peptidase C14A family.</text>
</comment>
<dbReference type="InterPro" id="IPR002138">
    <property type="entry name" value="Pept_C14_p10"/>
</dbReference>
<dbReference type="OrthoDB" id="6116485at2759"/>
<keyword evidence="4" id="KW-0378">Hydrolase</keyword>
<dbReference type="PIRSF" id="PIRSF038001">
    <property type="entry name" value="Caspase_ICE"/>
    <property type="match status" value="1"/>
</dbReference>
<dbReference type="PROSITE" id="PS50207">
    <property type="entry name" value="CASPASE_P10"/>
    <property type="match status" value="1"/>
</dbReference>
<dbReference type="AlphaFoldDB" id="A0A7J7J9V2"/>
<dbReference type="Pfam" id="PF00656">
    <property type="entry name" value="Peptidase_C14"/>
    <property type="match status" value="1"/>
</dbReference>
<evidence type="ECO:0000256" key="1">
    <source>
        <dbReference type="ARBA" id="ARBA00010134"/>
    </source>
</evidence>
<keyword evidence="5" id="KW-0788">Thiol protease</keyword>
<dbReference type="GO" id="GO:0006915">
    <property type="term" value="P:apoptotic process"/>
    <property type="evidence" value="ECO:0007669"/>
    <property type="project" value="UniProtKB-KW"/>
</dbReference>
<dbReference type="GO" id="GO:0043525">
    <property type="term" value="P:positive regulation of neuron apoptotic process"/>
    <property type="evidence" value="ECO:0007669"/>
    <property type="project" value="TreeGrafter"/>
</dbReference>
<dbReference type="GO" id="GO:0004197">
    <property type="term" value="F:cysteine-type endopeptidase activity"/>
    <property type="evidence" value="ECO:0007669"/>
    <property type="project" value="InterPro"/>
</dbReference>
<protein>
    <submittedName>
        <fullName evidence="12">CASP7</fullName>
    </submittedName>
</protein>
<evidence type="ECO:0000256" key="3">
    <source>
        <dbReference type="ARBA" id="ARBA00022703"/>
    </source>
</evidence>